<protein>
    <submittedName>
        <fullName evidence="2">ORF423</fullName>
    </submittedName>
</protein>
<evidence type="ECO:0000313" key="2">
    <source>
        <dbReference type="EMBL" id="AAX36059.1"/>
    </source>
</evidence>
<feature type="region of interest" description="Disordered" evidence="1">
    <location>
        <begin position="1"/>
        <end position="34"/>
    </location>
</feature>
<feature type="compositionally biased region" description="Basic and acidic residues" evidence="1">
    <location>
        <begin position="290"/>
        <end position="299"/>
    </location>
</feature>
<dbReference type="AlphaFoldDB" id="Q58KF1"/>
<reference evidence="2" key="1">
    <citation type="journal article" date="2005" name="Appl. Environ. Microbiol.">
        <title>Isolation, Sequence Analysis, and Comparison of Two Plasmids (28 and 29 Kilobases) from the Biomining Bacterium Leptospirillum ferrooxidans ATCC 49879.</title>
        <authorList>
            <person name="Coram N.J."/>
            <person name="van Zyl L.J."/>
            <person name="Rawlings D.E."/>
        </authorList>
    </citation>
    <scope>NUCLEOTIDE SEQUENCE</scope>
    <source>
        <strain evidence="2">ATCC 49879</strain>
        <plasmid evidence="2">p49879.1</plasmid>
    </source>
</reference>
<evidence type="ECO:0000256" key="1">
    <source>
        <dbReference type="SAM" id="MobiDB-lite"/>
    </source>
</evidence>
<feature type="compositionally biased region" description="Low complexity" evidence="1">
    <location>
        <begin position="273"/>
        <end position="289"/>
    </location>
</feature>
<proteinExistence type="predicted"/>
<geneLocation type="plasmid" evidence="2">
    <name>p49879.1</name>
</geneLocation>
<feature type="region of interest" description="Disordered" evidence="1">
    <location>
        <begin position="376"/>
        <end position="405"/>
    </location>
</feature>
<sequence>MLPPFPPLGADASSTADDSDTALSAEPPQPTTGEIFRPPAQSPDFENLLVHVTPSPTFAGSGLEVDNYGYAPTGALILNATGNVNNAGVAGGLFTVMASTSFGGMNSGTLSYSLPVDLKNRVGVDLFAMNYTLGEGFSPWGHGVNAGQLAALGVSGSNYAGDAWAAQTFVETPDRRLALKETLFLKEFQDTYSQTSQNDRSLLGGTLDLSGFKPWDTHGLLRSCRHGIRPDQGSGSDPNNPFYKTVAQGLQQLHDGKRASSKWRSPRSGRRCSGAFFSSPSEPASSIHHASGDAGRRFERDGAPYGVSFRERPHCGNLLPDPHRCHEGGDLCLLGFLRCGRGVGTRVPVQRHGSGGRGEFLGTTLVCPRGSRGAGRGFAHAGSGTVPHGHDRRQHRPGGDPHPAVAVRRSPVLKEAFHVRSPL</sequence>
<accession>Q58KF1</accession>
<dbReference type="EMBL" id="AY941098">
    <property type="protein sequence ID" value="AAX36059.1"/>
    <property type="molecule type" value="Genomic_DNA"/>
</dbReference>
<organism evidence="2">
    <name type="scientific">Leptospirillum ferrooxidans</name>
    <dbReference type="NCBI Taxonomy" id="180"/>
    <lineage>
        <taxon>Bacteria</taxon>
        <taxon>Pseudomonadati</taxon>
        <taxon>Nitrospirota</taxon>
        <taxon>Nitrospiria</taxon>
        <taxon>Nitrospirales</taxon>
        <taxon>Nitrospiraceae</taxon>
        <taxon>Leptospirillum</taxon>
    </lineage>
</organism>
<gene>
    <name evidence="2" type="primary">ORF423</name>
</gene>
<feature type="region of interest" description="Disordered" evidence="1">
    <location>
        <begin position="254"/>
        <end position="299"/>
    </location>
</feature>
<feature type="compositionally biased region" description="Low complexity" evidence="1">
    <location>
        <begin position="10"/>
        <end position="25"/>
    </location>
</feature>
<feature type="compositionally biased region" description="Basic residues" evidence="1">
    <location>
        <begin position="259"/>
        <end position="270"/>
    </location>
</feature>
<keyword evidence="2" id="KW-0614">Plasmid</keyword>
<name>Q58KF1_9BACT</name>